<protein>
    <submittedName>
        <fullName evidence="3">Glycosyltransferase</fullName>
    </submittedName>
</protein>
<evidence type="ECO:0000313" key="4">
    <source>
        <dbReference type="Proteomes" id="UP000737171"/>
    </source>
</evidence>
<evidence type="ECO:0000313" key="3">
    <source>
        <dbReference type="EMBL" id="NRF67925.1"/>
    </source>
</evidence>
<dbReference type="Proteomes" id="UP000737171">
    <property type="component" value="Unassembled WGS sequence"/>
</dbReference>
<dbReference type="Gene3D" id="3.40.50.2000">
    <property type="entry name" value="Glycogen Phosphorylase B"/>
    <property type="match status" value="1"/>
</dbReference>
<feature type="domain" description="Glycosyl transferase family 1" evidence="2">
    <location>
        <begin position="249"/>
        <end position="390"/>
    </location>
</feature>
<name>A0ABX2EH19_9BURK</name>
<dbReference type="Pfam" id="PF00534">
    <property type="entry name" value="Glycos_transf_1"/>
    <property type="match status" value="1"/>
</dbReference>
<keyword evidence="4" id="KW-1185">Reference proteome</keyword>
<dbReference type="RefSeq" id="WP_173123111.1">
    <property type="nucleotide sequence ID" value="NZ_JABRWJ010000004.1"/>
</dbReference>
<organism evidence="3 4">
    <name type="scientific">Pseudaquabacterium terrae</name>
    <dbReference type="NCBI Taxonomy" id="2732868"/>
    <lineage>
        <taxon>Bacteria</taxon>
        <taxon>Pseudomonadati</taxon>
        <taxon>Pseudomonadota</taxon>
        <taxon>Betaproteobacteria</taxon>
        <taxon>Burkholderiales</taxon>
        <taxon>Sphaerotilaceae</taxon>
        <taxon>Pseudaquabacterium</taxon>
    </lineage>
</organism>
<evidence type="ECO:0000256" key="1">
    <source>
        <dbReference type="ARBA" id="ARBA00022679"/>
    </source>
</evidence>
<dbReference type="PANTHER" id="PTHR46401">
    <property type="entry name" value="GLYCOSYLTRANSFERASE WBBK-RELATED"/>
    <property type="match status" value="1"/>
</dbReference>
<dbReference type="EMBL" id="JABRWJ010000004">
    <property type="protein sequence ID" value="NRF67925.1"/>
    <property type="molecule type" value="Genomic_DNA"/>
</dbReference>
<keyword evidence="1" id="KW-0808">Transferase</keyword>
<evidence type="ECO:0000259" key="2">
    <source>
        <dbReference type="Pfam" id="PF00534"/>
    </source>
</evidence>
<proteinExistence type="predicted"/>
<dbReference type="SUPFAM" id="SSF53756">
    <property type="entry name" value="UDP-Glycosyltransferase/glycogen phosphorylase"/>
    <property type="match status" value="1"/>
</dbReference>
<reference evidence="3 4" key="1">
    <citation type="submission" date="2020-05" db="EMBL/GenBank/DDBJ databases">
        <title>Aquincola sp. isolate from soil.</title>
        <authorList>
            <person name="Han J."/>
            <person name="Kim D.-U."/>
        </authorList>
    </citation>
    <scope>NUCLEOTIDE SEQUENCE [LARGE SCALE GENOMIC DNA]</scope>
    <source>
        <strain evidence="3 4">S2</strain>
    </source>
</reference>
<sequence>MKRIAIVVQRYGREVNGGAELHARLLAQALRPHYDIDVLTSRALDYRHWHPHFPAGEEALDGCRVLRFDHPPRSRGRRRTMPLRHKLRFKLRRWLPLLGLAAVAQPRGDDTSDGLEYLRAQGPTMDGLIAHLERHAADYAALIFMTARFHPAALGVLVAPTRSILVPTLHDEKTMVLPHFHRVFRAPAWIMYNTAAERVVAQQLYGDDLAPGEVCGVGIELPAPAEASDDAAHHARWMQTAARHGIRGRYLIYVGRVDASKGCDELFRHFARLAEQTPEPLQLVVCGKLVMARPDHPHIVLTGFVSDAERDQLIAHAAALVVPSRHESLSLVLLESLAQGCPVIVNRGSEVLRQHVRDSGVGATYDDYAGFAAAVAQLLAQAPAQRAEQAQHGRRYVAERYDWATIVDKYRRVIERIDGGETHPTS</sequence>
<gene>
    <name evidence="3" type="ORF">HLB44_13105</name>
</gene>
<comment type="caution">
    <text evidence="3">The sequence shown here is derived from an EMBL/GenBank/DDBJ whole genome shotgun (WGS) entry which is preliminary data.</text>
</comment>
<dbReference type="InterPro" id="IPR001296">
    <property type="entry name" value="Glyco_trans_1"/>
</dbReference>
<dbReference type="PANTHER" id="PTHR46401:SF2">
    <property type="entry name" value="GLYCOSYLTRANSFERASE WBBK-RELATED"/>
    <property type="match status" value="1"/>
</dbReference>
<accession>A0ABX2EH19</accession>